<dbReference type="Proteomes" id="UP000011713">
    <property type="component" value="Unassembled WGS sequence"/>
</dbReference>
<dbReference type="InParanoid" id="M4C321"/>
<reference evidence="2" key="2">
    <citation type="submission" date="2015-06" db="UniProtKB">
        <authorList>
            <consortium name="EnsemblProtists"/>
        </authorList>
    </citation>
    <scope>IDENTIFICATION</scope>
    <source>
        <strain evidence="2">Emoy2</strain>
    </source>
</reference>
<sequence>MEEAVDYGSDTSVPGDARTMSDTPMSEVHPPTVLGPFAERDEVIVTNPLDEQQELAVQREESARCHALMVTTLRNQRDYVFIPPSVEERLRQTTGQSLATWTIGPVAASAKEGASGQALRERYLEPSLTTQSQYKARLELQARGAPDPPIKGVPILLPAGETKDEGDNEFIRGVHRTRRLSSMYPLRASVSVADVLLERKLRYDYAKLKARGQLRNRTRYASAATVAAGAGQTVTNNPPIDTTSGGKRRRSQDDPGHDVQKHPRRMGSLAEGKSHIPMSSPTLGTLATLPDIGIGHDDVVSGASPRGTGGSLSHRAASVGVGVPKEEHEKVLLELNGLRETLGKTQSALDATQARVQALESGHTWMKAQLDLSSRWQGQLPRRKRLRVHVGRVPIRLKQANVEHRMYAQFAWKVELIRKSLLSNDREWSNEAQT</sequence>
<feature type="compositionally biased region" description="Basic and acidic residues" evidence="1">
    <location>
        <begin position="251"/>
        <end position="261"/>
    </location>
</feature>
<evidence type="ECO:0000313" key="3">
    <source>
        <dbReference type="Proteomes" id="UP000011713"/>
    </source>
</evidence>
<proteinExistence type="predicted"/>
<feature type="compositionally biased region" description="Polar residues" evidence="1">
    <location>
        <begin position="236"/>
        <end position="245"/>
    </location>
</feature>
<feature type="region of interest" description="Disordered" evidence="1">
    <location>
        <begin position="1"/>
        <end position="29"/>
    </location>
</feature>
<accession>M4C321</accession>
<dbReference type="EMBL" id="JH598148">
    <property type="status" value="NOT_ANNOTATED_CDS"/>
    <property type="molecule type" value="Genomic_DNA"/>
</dbReference>
<evidence type="ECO:0000313" key="2">
    <source>
        <dbReference type="EnsemblProtists" id="HpaP813488"/>
    </source>
</evidence>
<organism evidence="2 3">
    <name type="scientific">Hyaloperonospora arabidopsidis (strain Emoy2)</name>
    <name type="common">Downy mildew agent</name>
    <name type="synonym">Peronospora arabidopsidis</name>
    <dbReference type="NCBI Taxonomy" id="559515"/>
    <lineage>
        <taxon>Eukaryota</taxon>
        <taxon>Sar</taxon>
        <taxon>Stramenopiles</taxon>
        <taxon>Oomycota</taxon>
        <taxon>Peronosporomycetes</taxon>
        <taxon>Peronosporales</taxon>
        <taxon>Peronosporaceae</taxon>
        <taxon>Hyaloperonospora</taxon>
    </lineage>
</organism>
<protein>
    <submittedName>
        <fullName evidence="2">Uncharacterized protein</fullName>
    </submittedName>
</protein>
<reference evidence="3" key="1">
    <citation type="journal article" date="2010" name="Science">
        <title>Signatures of adaptation to obligate biotrophy in the Hyaloperonospora arabidopsidis genome.</title>
        <authorList>
            <person name="Baxter L."/>
            <person name="Tripathy S."/>
            <person name="Ishaque N."/>
            <person name="Boot N."/>
            <person name="Cabral A."/>
            <person name="Kemen E."/>
            <person name="Thines M."/>
            <person name="Ah-Fong A."/>
            <person name="Anderson R."/>
            <person name="Badejoko W."/>
            <person name="Bittner-Eddy P."/>
            <person name="Boore J.L."/>
            <person name="Chibucos M.C."/>
            <person name="Coates M."/>
            <person name="Dehal P."/>
            <person name="Delehaunty K."/>
            <person name="Dong S."/>
            <person name="Downton P."/>
            <person name="Dumas B."/>
            <person name="Fabro G."/>
            <person name="Fronick C."/>
            <person name="Fuerstenberg S.I."/>
            <person name="Fulton L."/>
            <person name="Gaulin E."/>
            <person name="Govers F."/>
            <person name="Hughes L."/>
            <person name="Humphray S."/>
            <person name="Jiang R.H."/>
            <person name="Judelson H."/>
            <person name="Kamoun S."/>
            <person name="Kyung K."/>
            <person name="Meijer H."/>
            <person name="Minx P."/>
            <person name="Morris P."/>
            <person name="Nelson J."/>
            <person name="Phuntumart V."/>
            <person name="Qutob D."/>
            <person name="Rehmany A."/>
            <person name="Rougon-Cardoso A."/>
            <person name="Ryden P."/>
            <person name="Torto-Alalibo T."/>
            <person name="Studholme D."/>
            <person name="Wang Y."/>
            <person name="Win J."/>
            <person name="Wood J."/>
            <person name="Clifton S.W."/>
            <person name="Rogers J."/>
            <person name="Van den Ackerveken G."/>
            <person name="Jones J.D."/>
            <person name="McDowell J.M."/>
            <person name="Beynon J."/>
            <person name="Tyler B.M."/>
        </authorList>
    </citation>
    <scope>NUCLEOTIDE SEQUENCE [LARGE SCALE GENOMIC DNA]</scope>
    <source>
        <strain evidence="3">Emoy2</strain>
    </source>
</reference>
<dbReference type="AlphaFoldDB" id="M4C321"/>
<feature type="region of interest" description="Disordered" evidence="1">
    <location>
        <begin position="225"/>
        <end position="284"/>
    </location>
</feature>
<keyword evidence="3" id="KW-1185">Reference proteome</keyword>
<dbReference type="VEuPathDB" id="FungiDB:HpaG813488"/>
<dbReference type="eggNOG" id="ENOG502S3DU">
    <property type="taxonomic scope" value="Eukaryota"/>
</dbReference>
<dbReference type="EnsemblProtists" id="HpaT813488">
    <property type="protein sequence ID" value="HpaP813488"/>
    <property type="gene ID" value="HpaG813488"/>
</dbReference>
<feature type="compositionally biased region" description="Low complexity" evidence="1">
    <location>
        <begin position="225"/>
        <end position="235"/>
    </location>
</feature>
<name>M4C321_HYAAE</name>
<evidence type="ECO:0000256" key="1">
    <source>
        <dbReference type="SAM" id="MobiDB-lite"/>
    </source>
</evidence>
<dbReference type="HOGENOM" id="CLU_051764_0_0_1"/>